<evidence type="ECO:0000313" key="1">
    <source>
        <dbReference type="EMBL" id="VFK43371.1"/>
    </source>
</evidence>
<reference evidence="1" key="1">
    <citation type="submission" date="2019-02" db="EMBL/GenBank/DDBJ databases">
        <authorList>
            <person name="Gruber-Vodicka R. H."/>
            <person name="Seah K. B. B."/>
        </authorList>
    </citation>
    <scope>NUCLEOTIDE SEQUENCE</scope>
    <source>
        <strain evidence="1">BECK_BZ125</strain>
    </source>
</reference>
<dbReference type="EMBL" id="CAADFT010000025">
    <property type="protein sequence ID" value="VFK43371.1"/>
    <property type="molecule type" value="Genomic_DNA"/>
</dbReference>
<proteinExistence type="predicted"/>
<name>A0A450YP83_9GAMM</name>
<dbReference type="AlphaFoldDB" id="A0A450YP83"/>
<sequence>MSKFDEFVDAFLEGVKVLAKDVFDGYEDVAVDDAKEFLEKSKEDMQRWTKLLALGALTEQDFSDLVQAKKALAEIHLLRQKGVALTKLERFRSGLINLVVDTAFDVFL</sequence>
<gene>
    <name evidence="1" type="ORF">BECKTC1821E_GA0114239_102513</name>
</gene>
<organism evidence="1">
    <name type="scientific">Candidatus Kentrum sp. TC</name>
    <dbReference type="NCBI Taxonomy" id="2126339"/>
    <lineage>
        <taxon>Bacteria</taxon>
        <taxon>Pseudomonadati</taxon>
        <taxon>Pseudomonadota</taxon>
        <taxon>Gammaproteobacteria</taxon>
        <taxon>Candidatus Kentrum</taxon>
    </lineage>
</organism>
<accession>A0A450YP83</accession>
<protein>
    <submittedName>
        <fullName evidence="1">Uncharacterized protein</fullName>
    </submittedName>
</protein>